<feature type="region of interest" description="Disordered" evidence="1">
    <location>
        <begin position="49"/>
        <end position="70"/>
    </location>
</feature>
<feature type="compositionally biased region" description="Basic residues" evidence="1">
    <location>
        <begin position="443"/>
        <end position="455"/>
    </location>
</feature>
<evidence type="ECO:0000313" key="3">
    <source>
        <dbReference type="Proteomes" id="UP000712600"/>
    </source>
</evidence>
<dbReference type="AlphaFoldDB" id="A0A8S9STS9"/>
<dbReference type="PANTHER" id="PTHR31776">
    <property type="entry name" value="ALPHA-L-ARABINOFURANOSIDASE 1"/>
    <property type="match status" value="1"/>
</dbReference>
<evidence type="ECO:0000313" key="2">
    <source>
        <dbReference type="EMBL" id="KAF3603593.1"/>
    </source>
</evidence>
<sequence length="455" mass="49455">MKRASIARHPPSNERDMGHGITNALSSTPLGRSRALDLASPAQLAKVYMGSRPSKASPSMPGSRGQTSREESLYPISVKVTYNVTGTKAFGKMVSSPLEDLLFRAWQEHRTLGFSPVLRMGLFSRHLQAHGKNAYLLGLKRRSSVLEVDKMVSPKKKSPSRLLPSMLRGPALKSLQNVEAPKFLDNLPEKKGNLPGSSHQKVETSRETGAREFMALNEKTGDAARDTSKADSSKDHETCVSGAYLPLTSSVEEHPPKKRAFQMIADEGSLDLFCMCLRVVVAQEDTKPAVTLQVNASNGAGRFIPETLFGIFFEEINHAGAGGLWAELVSNRGFEAGGQNTPSNIWPWSIVGDQSSIYVATDRSSCFERNKIALRMNVLCDSNGCPSGGVGVYNRGYWGMFGVQHIASTQQNASLFQASPGLEFQGGRSFSLGSTGGGDKSGRRIFKAKKTNRKR</sequence>
<dbReference type="Proteomes" id="UP000712600">
    <property type="component" value="Unassembled WGS sequence"/>
</dbReference>
<accession>A0A8S9STS9</accession>
<name>A0A8S9STS9_BRACR</name>
<comment type="caution">
    <text evidence="2">The sequence shown here is derived from an EMBL/GenBank/DDBJ whole genome shotgun (WGS) entry which is preliminary data.</text>
</comment>
<proteinExistence type="predicted"/>
<reference evidence="2" key="1">
    <citation type="submission" date="2019-12" db="EMBL/GenBank/DDBJ databases">
        <title>Genome sequencing and annotation of Brassica cretica.</title>
        <authorList>
            <person name="Studholme D.J."/>
            <person name="Sarris P."/>
        </authorList>
    </citation>
    <scope>NUCLEOTIDE SEQUENCE</scope>
    <source>
        <strain evidence="2">PFS-109/04</strain>
        <tissue evidence="2">Leaf</tissue>
    </source>
</reference>
<dbReference type="EMBL" id="QGKX02000004">
    <property type="protein sequence ID" value="KAF3603593.1"/>
    <property type="molecule type" value="Genomic_DNA"/>
</dbReference>
<dbReference type="InterPro" id="IPR051563">
    <property type="entry name" value="Glycosyl_Hydrolase_51"/>
</dbReference>
<dbReference type="GO" id="GO:0046556">
    <property type="term" value="F:alpha-L-arabinofuranosidase activity"/>
    <property type="evidence" value="ECO:0007669"/>
    <property type="project" value="TreeGrafter"/>
</dbReference>
<evidence type="ECO:0000256" key="1">
    <source>
        <dbReference type="SAM" id="MobiDB-lite"/>
    </source>
</evidence>
<organism evidence="2 3">
    <name type="scientific">Brassica cretica</name>
    <name type="common">Mustard</name>
    <dbReference type="NCBI Taxonomy" id="69181"/>
    <lineage>
        <taxon>Eukaryota</taxon>
        <taxon>Viridiplantae</taxon>
        <taxon>Streptophyta</taxon>
        <taxon>Embryophyta</taxon>
        <taxon>Tracheophyta</taxon>
        <taxon>Spermatophyta</taxon>
        <taxon>Magnoliopsida</taxon>
        <taxon>eudicotyledons</taxon>
        <taxon>Gunneridae</taxon>
        <taxon>Pentapetalae</taxon>
        <taxon>rosids</taxon>
        <taxon>malvids</taxon>
        <taxon>Brassicales</taxon>
        <taxon>Brassicaceae</taxon>
        <taxon>Brassiceae</taxon>
        <taxon>Brassica</taxon>
    </lineage>
</organism>
<gene>
    <name evidence="2" type="ORF">F2Q69_00038823</name>
</gene>
<feature type="region of interest" description="Disordered" evidence="1">
    <location>
        <begin position="186"/>
        <end position="208"/>
    </location>
</feature>
<protein>
    <submittedName>
        <fullName evidence="2">Uncharacterized protein</fullName>
    </submittedName>
</protein>
<feature type="region of interest" description="Disordered" evidence="1">
    <location>
        <begin position="1"/>
        <end position="26"/>
    </location>
</feature>
<dbReference type="PANTHER" id="PTHR31776:SF0">
    <property type="entry name" value="ALPHA-L-ARABINOFURANOSIDASE 1"/>
    <property type="match status" value="1"/>
</dbReference>
<feature type="region of interest" description="Disordered" evidence="1">
    <location>
        <begin position="431"/>
        <end position="455"/>
    </location>
</feature>